<organism evidence="1 2">
    <name type="scientific">Saccharococcus caldoxylosilyticus</name>
    <dbReference type="NCBI Taxonomy" id="81408"/>
    <lineage>
        <taxon>Bacteria</taxon>
        <taxon>Bacillati</taxon>
        <taxon>Bacillota</taxon>
        <taxon>Bacilli</taxon>
        <taxon>Bacillales</taxon>
        <taxon>Anoxybacillaceae</taxon>
        <taxon>Saccharococcus</taxon>
    </lineage>
</organism>
<gene>
    <name evidence="1" type="ORF">B4119_4110</name>
</gene>
<accession>A0A150LUX4</accession>
<dbReference type="Proteomes" id="UP000075455">
    <property type="component" value="Unassembled WGS sequence"/>
</dbReference>
<sequence length="40" mass="4442">MLIEATGCSHIDIARTTPIISIYTGDVALRIMYDTDEERG</sequence>
<evidence type="ECO:0000313" key="1">
    <source>
        <dbReference type="EMBL" id="KYD15906.1"/>
    </source>
</evidence>
<dbReference type="AlphaFoldDB" id="A0A150LUX4"/>
<dbReference type="EMBL" id="LQYS01000036">
    <property type="protein sequence ID" value="KYD15906.1"/>
    <property type="molecule type" value="Genomic_DNA"/>
</dbReference>
<evidence type="ECO:0000313" key="2">
    <source>
        <dbReference type="Proteomes" id="UP000075455"/>
    </source>
</evidence>
<comment type="caution">
    <text evidence="1">The sequence shown here is derived from an EMBL/GenBank/DDBJ whole genome shotgun (WGS) entry which is preliminary data.</text>
</comment>
<protein>
    <submittedName>
        <fullName evidence="1">Uncharacterized protein</fullName>
    </submittedName>
</protein>
<dbReference type="STRING" id="81408.B4119_4110"/>
<name>A0A150LUX4_9BACL</name>
<reference evidence="1 2" key="1">
    <citation type="submission" date="2016-01" db="EMBL/GenBank/DDBJ databases">
        <title>Draft Genome Sequences of Seven Thermophilic Sporeformers Isolated from Foods.</title>
        <authorList>
            <person name="Berendsen E.M."/>
            <person name="Wells-Bennik M.H."/>
            <person name="Krawcyk A.O."/>
            <person name="De Jong A."/>
            <person name="Holsappel S."/>
            <person name="Eijlander R.T."/>
            <person name="Kuipers O.P."/>
        </authorList>
    </citation>
    <scope>NUCLEOTIDE SEQUENCE [LARGE SCALE GENOMIC DNA]</scope>
    <source>
        <strain evidence="1 2">B4119</strain>
    </source>
</reference>
<proteinExistence type="predicted"/>